<evidence type="ECO:0000313" key="1">
    <source>
        <dbReference type="EMBL" id="KKM94977.1"/>
    </source>
</evidence>
<gene>
    <name evidence="1" type="ORF">LCGC14_1192880</name>
</gene>
<comment type="caution">
    <text evidence="1">The sequence shown here is derived from an EMBL/GenBank/DDBJ whole genome shotgun (WGS) entry which is preliminary data.</text>
</comment>
<reference evidence="1" key="1">
    <citation type="journal article" date="2015" name="Nature">
        <title>Complex archaea that bridge the gap between prokaryotes and eukaryotes.</title>
        <authorList>
            <person name="Spang A."/>
            <person name="Saw J.H."/>
            <person name="Jorgensen S.L."/>
            <person name="Zaremba-Niedzwiedzka K."/>
            <person name="Martijn J."/>
            <person name="Lind A.E."/>
            <person name="van Eijk R."/>
            <person name="Schleper C."/>
            <person name="Guy L."/>
            <person name="Ettema T.J."/>
        </authorList>
    </citation>
    <scope>NUCLEOTIDE SEQUENCE</scope>
</reference>
<name>A0A0F9PP70_9ZZZZ</name>
<accession>A0A0F9PP70</accession>
<dbReference type="EMBL" id="LAZR01006068">
    <property type="protein sequence ID" value="KKM94977.1"/>
    <property type="molecule type" value="Genomic_DNA"/>
</dbReference>
<dbReference type="AlphaFoldDB" id="A0A0F9PP70"/>
<protein>
    <submittedName>
        <fullName evidence="1">Uncharacterized protein</fullName>
    </submittedName>
</protein>
<sequence length="87" mass="9919">MSGDQWYMLKRGRKSKVCCFMKAGDRCFVESKARAIFPEPFIVRLTWGLLHHFTGHLIPGDKTSEDPCSGEISLPCMNQFELVIVIL</sequence>
<proteinExistence type="predicted"/>
<organism evidence="1">
    <name type="scientific">marine sediment metagenome</name>
    <dbReference type="NCBI Taxonomy" id="412755"/>
    <lineage>
        <taxon>unclassified sequences</taxon>
        <taxon>metagenomes</taxon>
        <taxon>ecological metagenomes</taxon>
    </lineage>
</organism>